<organism evidence="2 3">
    <name type="scientific">Massariosphaeria phaeospora</name>
    <dbReference type="NCBI Taxonomy" id="100035"/>
    <lineage>
        <taxon>Eukaryota</taxon>
        <taxon>Fungi</taxon>
        <taxon>Dikarya</taxon>
        <taxon>Ascomycota</taxon>
        <taxon>Pezizomycotina</taxon>
        <taxon>Dothideomycetes</taxon>
        <taxon>Pleosporomycetidae</taxon>
        <taxon>Pleosporales</taxon>
        <taxon>Pleosporales incertae sedis</taxon>
        <taxon>Massariosphaeria</taxon>
    </lineage>
</organism>
<evidence type="ECO:0000313" key="3">
    <source>
        <dbReference type="Proteomes" id="UP000481861"/>
    </source>
</evidence>
<proteinExistence type="predicted"/>
<feature type="signal peptide" evidence="1">
    <location>
        <begin position="1"/>
        <end position="19"/>
    </location>
</feature>
<protein>
    <submittedName>
        <fullName evidence="2">Uncharacterized protein</fullName>
    </submittedName>
</protein>
<accession>A0A7C8M789</accession>
<keyword evidence="3" id="KW-1185">Reference proteome</keyword>
<dbReference type="OrthoDB" id="3745536at2759"/>
<gene>
    <name evidence="2" type="ORF">BDV95DRAFT_619600</name>
</gene>
<dbReference type="Proteomes" id="UP000481861">
    <property type="component" value="Unassembled WGS sequence"/>
</dbReference>
<dbReference type="EMBL" id="JAADJZ010000013">
    <property type="protein sequence ID" value="KAF2870599.1"/>
    <property type="molecule type" value="Genomic_DNA"/>
</dbReference>
<comment type="caution">
    <text evidence="2">The sequence shown here is derived from an EMBL/GenBank/DDBJ whole genome shotgun (WGS) entry which is preliminary data.</text>
</comment>
<dbReference type="AlphaFoldDB" id="A0A7C8M789"/>
<keyword evidence="1" id="KW-0732">Signal</keyword>
<reference evidence="2 3" key="1">
    <citation type="submission" date="2020-01" db="EMBL/GenBank/DDBJ databases">
        <authorList>
            <consortium name="DOE Joint Genome Institute"/>
            <person name="Haridas S."/>
            <person name="Albert R."/>
            <person name="Binder M."/>
            <person name="Bloem J."/>
            <person name="Labutti K."/>
            <person name="Salamov A."/>
            <person name="Andreopoulos B."/>
            <person name="Baker S.E."/>
            <person name="Barry K."/>
            <person name="Bills G."/>
            <person name="Bluhm B.H."/>
            <person name="Cannon C."/>
            <person name="Castanera R."/>
            <person name="Culley D.E."/>
            <person name="Daum C."/>
            <person name="Ezra D."/>
            <person name="Gonzalez J.B."/>
            <person name="Henrissat B."/>
            <person name="Kuo A."/>
            <person name="Liang C."/>
            <person name="Lipzen A."/>
            <person name="Lutzoni F."/>
            <person name="Magnuson J."/>
            <person name="Mondo S."/>
            <person name="Nolan M."/>
            <person name="Ohm R."/>
            <person name="Pangilinan J."/>
            <person name="Park H.-J.H."/>
            <person name="Ramirez L."/>
            <person name="Alfaro M."/>
            <person name="Sun H."/>
            <person name="Tritt A."/>
            <person name="Yoshinaga Y."/>
            <person name="Zwiers L.-H.L."/>
            <person name="Turgeon B.G."/>
            <person name="Goodwin S.B."/>
            <person name="Spatafora J.W."/>
            <person name="Crous P.W."/>
            <person name="Grigoriev I.V."/>
        </authorList>
    </citation>
    <scope>NUCLEOTIDE SEQUENCE [LARGE SCALE GENOMIC DNA]</scope>
    <source>
        <strain evidence="2 3">CBS 611.86</strain>
    </source>
</reference>
<feature type="chain" id="PRO_5028888499" evidence="1">
    <location>
        <begin position="20"/>
        <end position="127"/>
    </location>
</feature>
<evidence type="ECO:0000256" key="1">
    <source>
        <dbReference type="SAM" id="SignalP"/>
    </source>
</evidence>
<sequence>MQATLLISLFLSATSITAARTLSSRQAGSIPLSIYDSAGCNNRPTPASIANIPTDGSCFPIYAILTANTDSGIIDTALATLPSGCTITLFTDFTCTSTNFARVTKAGKCFTFGAGRYVSSARTSGTC</sequence>
<name>A0A7C8M789_9PLEO</name>
<evidence type="ECO:0000313" key="2">
    <source>
        <dbReference type="EMBL" id="KAF2870599.1"/>
    </source>
</evidence>